<reference evidence="1 2" key="1">
    <citation type="journal article" date="2017" name="Nat. Commun.">
        <title>Genome assembly with in vitro proximity ligation data and whole-genome triplication in lettuce.</title>
        <authorList>
            <person name="Reyes-Chin-Wo S."/>
            <person name="Wang Z."/>
            <person name="Yang X."/>
            <person name="Kozik A."/>
            <person name="Arikit S."/>
            <person name="Song C."/>
            <person name="Xia L."/>
            <person name="Froenicke L."/>
            <person name="Lavelle D.O."/>
            <person name="Truco M.J."/>
            <person name="Xia R."/>
            <person name="Zhu S."/>
            <person name="Xu C."/>
            <person name="Xu H."/>
            <person name="Xu X."/>
            <person name="Cox K."/>
            <person name="Korf I."/>
            <person name="Meyers B.C."/>
            <person name="Michelmore R.W."/>
        </authorList>
    </citation>
    <scope>NUCLEOTIDE SEQUENCE [LARGE SCALE GENOMIC DNA]</scope>
    <source>
        <strain evidence="2">cv. Salinas</strain>
        <tissue evidence="1">Seedlings</tissue>
    </source>
</reference>
<evidence type="ECO:0000313" key="2">
    <source>
        <dbReference type="Proteomes" id="UP000235145"/>
    </source>
</evidence>
<organism evidence="1 2">
    <name type="scientific">Lactuca sativa</name>
    <name type="common">Garden lettuce</name>
    <dbReference type="NCBI Taxonomy" id="4236"/>
    <lineage>
        <taxon>Eukaryota</taxon>
        <taxon>Viridiplantae</taxon>
        <taxon>Streptophyta</taxon>
        <taxon>Embryophyta</taxon>
        <taxon>Tracheophyta</taxon>
        <taxon>Spermatophyta</taxon>
        <taxon>Magnoliopsida</taxon>
        <taxon>eudicotyledons</taxon>
        <taxon>Gunneridae</taxon>
        <taxon>Pentapetalae</taxon>
        <taxon>asterids</taxon>
        <taxon>campanulids</taxon>
        <taxon>Asterales</taxon>
        <taxon>Asteraceae</taxon>
        <taxon>Cichorioideae</taxon>
        <taxon>Cichorieae</taxon>
        <taxon>Lactucinae</taxon>
        <taxon>Lactuca</taxon>
    </lineage>
</organism>
<accession>A0A9R1UUF1</accession>
<protein>
    <submittedName>
        <fullName evidence="1">Uncharacterized protein</fullName>
    </submittedName>
</protein>
<keyword evidence="2" id="KW-1185">Reference proteome</keyword>
<proteinExistence type="predicted"/>
<dbReference type="Proteomes" id="UP000235145">
    <property type="component" value="Unassembled WGS sequence"/>
</dbReference>
<gene>
    <name evidence="1" type="ORF">LSAT_V11C800391140</name>
</gene>
<dbReference type="AlphaFoldDB" id="A0A9R1UUF1"/>
<sequence>MGGCKRKYLKQVFSVHTLILVLKLGGKFTLCNTTIVKVNLKMNLRMMRYGVKKIPERYILKRWRKDVISRNYCFSFHESDSGDRENVNLVNDSYYSFESCLDIKEFESDYTSGGLKSKMDGEVVCKLMSVSIPIPKAINIHVPQVQSIKGSGIKKRIPSVGEAKYSKSIGNSNLPIFNFFNQPSIKGMFDPNMKKIVIDVET</sequence>
<evidence type="ECO:0000313" key="1">
    <source>
        <dbReference type="EMBL" id="KAJ0193768.1"/>
    </source>
</evidence>
<dbReference type="EMBL" id="NBSK02000008">
    <property type="protein sequence ID" value="KAJ0193768.1"/>
    <property type="molecule type" value="Genomic_DNA"/>
</dbReference>
<comment type="caution">
    <text evidence="1">The sequence shown here is derived from an EMBL/GenBank/DDBJ whole genome shotgun (WGS) entry which is preliminary data.</text>
</comment>
<name>A0A9R1UUF1_LACSA</name>